<evidence type="ECO:0000313" key="2">
    <source>
        <dbReference type="Proteomes" id="UP000594014"/>
    </source>
</evidence>
<name>A0ACD1AGD2_9FIRM</name>
<reference evidence="1" key="1">
    <citation type="submission" date="2019-08" db="EMBL/GenBank/DDBJ databases">
        <title>Genome sequence of Clostridiales bacterium MT110.</title>
        <authorList>
            <person name="Cao J."/>
        </authorList>
    </citation>
    <scope>NUCLEOTIDE SEQUENCE</scope>
    <source>
        <strain evidence="1">MT110</strain>
    </source>
</reference>
<sequence length="172" mass="18156">MNELYEIVGLFPNVTTEGFSAVKSSLAVSANSQITAFNASDPFFSSSNFNATTGYYTVPTAGIYQMQANLNYNTNAAISATLSADINPALEIRRTSTPAATLAAGQFPIVNLNLDLGLVQLTIRAVLGGGSATATGLMNLDAGDVLQLYYNADGMTVALTLINVQWLIYRVA</sequence>
<dbReference type="EMBL" id="CP042469">
    <property type="protein sequence ID" value="QOX65530.1"/>
    <property type="molecule type" value="Genomic_DNA"/>
</dbReference>
<keyword evidence="2" id="KW-1185">Reference proteome</keyword>
<dbReference type="Proteomes" id="UP000594014">
    <property type="component" value="Chromosome"/>
</dbReference>
<protein>
    <submittedName>
        <fullName evidence="1">Uncharacterized protein</fullName>
    </submittedName>
</protein>
<evidence type="ECO:0000313" key="1">
    <source>
        <dbReference type="EMBL" id="QOX65530.1"/>
    </source>
</evidence>
<proteinExistence type="predicted"/>
<organism evidence="1 2">
    <name type="scientific">Anoxybacterium hadale</name>
    <dbReference type="NCBI Taxonomy" id="3408580"/>
    <lineage>
        <taxon>Bacteria</taxon>
        <taxon>Bacillati</taxon>
        <taxon>Bacillota</taxon>
        <taxon>Clostridia</taxon>
        <taxon>Peptostreptococcales</taxon>
        <taxon>Anaerovoracaceae</taxon>
        <taxon>Anoxybacterium</taxon>
    </lineage>
</organism>
<gene>
    <name evidence="1" type="ORF">FRZ06_20275</name>
</gene>
<accession>A0ACD1AGD2</accession>